<dbReference type="PANTHER" id="PTHR11592">
    <property type="entry name" value="GLUTATHIONE PEROXIDASE"/>
    <property type="match status" value="1"/>
</dbReference>
<sequence length="169" mass="18345">MGGVQIDDIPVRTLRGEDTTFGALTAGRVALVVNVASRCGLAPQYEQLEAMHRSYGDRGFTVVGVPSNQFLQELGSSDAIAEYCSATWGATFPMLEKTPVNGRHAHPLYRALHEVPDDAGKAGRVTWNFEKFLVAPDGRARRFRPRVLPDAPEVVAAIEELLPERASGA</sequence>
<dbReference type="GO" id="GO:0034599">
    <property type="term" value="P:cellular response to oxidative stress"/>
    <property type="evidence" value="ECO:0007669"/>
    <property type="project" value="TreeGrafter"/>
</dbReference>
<keyword evidence="2 5" id="KW-0575">Peroxidase</keyword>
<dbReference type="AlphaFoldDB" id="A0A919PAF9"/>
<gene>
    <name evidence="6" type="ORF">Cpa01nite_04130</name>
</gene>
<proteinExistence type="inferred from homology"/>
<dbReference type="PIRSF" id="PIRSF000303">
    <property type="entry name" value="Glutathion_perox"/>
    <property type="match status" value="1"/>
</dbReference>
<evidence type="ECO:0000313" key="7">
    <source>
        <dbReference type="Proteomes" id="UP000642125"/>
    </source>
</evidence>
<reference evidence="6" key="1">
    <citation type="submission" date="2021-01" db="EMBL/GenBank/DDBJ databases">
        <title>Whole genome shotgun sequence of Cellulomonas pakistanensis NBRC 110800.</title>
        <authorList>
            <person name="Komaki H."/>
            <person name="Tamura T."/>
        </authorList>
    </citation>
    <scope>NUCLEOTIDE SEQUENCE</scope>
    <source>
        <strain evidence="6">NBRC 110800</strain>
    </source>
</reference>
<dbReference type="CDD" id="cd00340">
    <property type="entry name" value="GSH_Peroxidase"/>
    <property type="match status" value="1"/>
</dbReference>
<dbReference type="EMBL" id="BONO01000002">
    <property type="protein sequence ID" value="GIG35032.1"/>
    <property type="molecule type" value="Genomic_DNA"/>
</dbReference>
<accession>A0A919PAF9</accession>
<evidence type="ECO:0000256" key="3">
    <source>
        <dbReference type="ARBA" id="ARBA00023002"/>
    </source>
</evidence>
<dbReference type="Gene3D" id="3.40.30.10">
    <property type="entry name" value="Glutaredoxin"/>
    <property type="match status" value="1"/>
</dbReference>
<dbReference type="Proteomes" id="UP000642125">
    <property type="component" value="Unassembled WGS sequence"/>
</dbReference>
<dbReference type="PROSITE" id="PS51355">
    <property type="entry name" value="GLUTATHIONE_PEROXID_3"/>
    <property type="match status" value="1"/>
</dbReference>
<protein>
    <recommendedName>
        <fullName evidence="5">Glutathione peroxidase</fullName>
    </recommendedName>
</protein>
<dbReference type="Pfam" id="PF00255">
    <property type="entry name" value="GSHPx"/>
    <property type="match status" value="1"/>
</dbReference>
<dbReference type="InterPro" id="IPR036249">
    <property type="entry name" value="Thioredoxin-like_sf"/>
</dbReference>
<comment type="similarity">
    <text evidence="1 5">Belongs to the glutathione peroxidase family.</text>
</comment>
<organism evidence="6 7">
    <name type="scientific">Cellulomonas pakistanensis</name>
    <dbReference type="NCBI Taxonomy" id="992287"/>
    <lineage>
        <taxon>Bacteria</taxon>
        <taxon>Bacillati</taxon>
        <taxon>Actinomycetota</taxon>
        <taxon>Actinomycetes</taxon>
        <taxon>Micrococcales</taxon>
        <taxon>Cellulomonadaceae</taxon>
        <taxon>Cellulomonas</taxon>
    </lineage>
</organism>
<evidence type="ECO:0000256" key="2">
    <source>
        <dbReference type="ARBA" id="ARBA00022559"/>
    </source>
</evidence>
<evidence type="ECO:0000256" key="5">
    <source>
        <dbReference type="RuleBase" id="RU000499"/>
    </source>
</evidence>
<keyword evidence="3 5" id="KW-0560">Oxidoreductase</keyword>
<evidence type="ECO:0000313" key="6">
    <source>
        <dbReference type="EMBL" id="GIG35032.1"/>
    </source>
</evidence>
<dbReference type="SUPFAM" id="SSF52833">
    <property type="entry name" value="Thioredoxin-like"/>
    <property type="match status" value="1"/>
</dbReference>
<comment type="caution">
    <text evidence="6">The sequence shown here is derived from an EMBL/GenBank/DDBJ whole genome shotgun (WGS) entry which is preliminary data.</text>
</comment>
<dbReference type="GO" id="GO:0004601">
    <property type="term" value="F:peroxidase activity"/>
    <property type="evidence" value="ECO:0007669"/>
    <property type="project" value="UniProtKB-KW"/>
</dbReference>
<dbReference type="PRINTS" id="PR01011">
    <property type="entry name" value="GLUTPROXDASE"/>
</dbReference>
<keyword evidence="7" id="KW-1185">Reference proteome</keyword>
<name>A0A919PAF9_9CELL</name>
<evidence type="ECO:0000256" key="4">
    <source>
        <dbReference type="PIRSR" id="PIRSR000303-1"/>
    </source>
</evidence>
<dbReference type="PANTHER" id="PTHR11592:SF40">
    <property type="entry name" value="THIOREDOXIN_GLUTATHIONE PEROXIDASE BTUE"/>
    <property type="match status" value="1"/>
</dbReference>
<evidence type="ECO:0000256" key="1">
    <source>
        <dbReference type="ARBA" id="ARBA00006926"/>
    </source>
</evidence>
<dbReference type="InterPro" id="IPR000889">
    <property type="entry name" value="Glutathione_peroxidase"/>
</dbReference>
<feature type="active site" evidence="4">
    <location>
        <position position="39"/>
    </location>
</feature>